<dbReference type="AlphaFoldDB" id="A0A1X2J0E6"/>
<gene>
    <name evidence="2" type="ORF">BCR42DRAFT_399797</name>
</gene>
<evidence type="ECO:0000313" key="3">
    <source>
        <dbReference type="Proteomes" id="UP000193560"/>
    </source>
</evidence>
<accession>A0A1X2J0E6</accession>
<feature type="signal peptide" evidence="1">
    <location>
        <begin position="1"/>
        <end position="23"/>
    </location>
</feature>
<dbReference type="OrthoDB" id="2287593at2759"/>
<keyword evidence="1" id="KW-0732">Signal</keyword>
<proteinExistence type="predicted"/>
<dbReference type="Proteomes" id="UP000193560">
    <property type="component" value="Unassembled WGS sequence"/>
</dbReference>
<dbReference type="EMBL" id="MCGE01000001">
    <property type="protein sequence ID" value="ORZ25280.1"/>
    <property type="molecule type" value="Genomic_DNA"/>
</dbReference>
<comment type="caution">
    <text evidence="2">The sequence shown here is derived from an EMBL/GenBank/DDBJ whole genome shotgun (WGS) entry which is preliminary data.</text>
</comment>
<evidence type="ECO:0000313" key="2">
    <source>
        <dbReference type="EMBL" id="ORZ25280.1"/>
    </source>
</evidence>
<keyword evidence="3" id="KW-1185">Reference proteome</keyword>
<name>A0A1X2J0E6_9FUNG</name>
<evidence type="ECO:0000256" key="1">
    <source>
        <dbReference type="SAM" id="SignalP"/>
    </source>
</evidence>
<reference evidence="2 3" key="1">
    <citation type="submission" date="2016-07" db="EMBL/GenBank/DDBJ databases">
        <title>Pervasive Adenine N6-methylation of Active Genes in Fungi.</title>
        <authorList>
            <consortium name="DOE Joint Genome Institute"/>
            <person name="Mondo S.J."/>
            <person name="Dannebaum R.O."/>
            <person name="Kuo R.C."/>
            <person name="Labutti K."/>
            <person name="Haridas S."/>
            <person name="Kuo A."/>
            <person name="Salamov A."/>
            <person name="Ahrendt S.R."/>
            <person name="Lipzen A."/>
            <person name="Sullivan W."/>
            <person name="Andreopoulos W.B."/>
            <person name="Clum A."/>
            <person name="Lindquist E."/>
            <person name="Daum C."/>
            <person name="Ramamoorthy G.K."/>
            <person name="Gryganskyi A."/>
            <person name="Culley D."/>
            <person name="Magnuson J.K."/>
            <person name="James T.Y."/>
            <person name="O'Malley M.A."/>
            <person name="Stajich J.E."/>
            <person name="Spatafora J.W."/>
            <person name="Visel A."/>
            <person name="Grigoriev I.V."/>
        </authorList>
    </citation>
    <scope>NUCLEOTIDE SEQUENCE [LARGE SCALE GENOMIC DNA]</scope>
    <source>
        <strain evidence="2 3">NRRL 1336</strain>
    </source>
</reference>
<feature type="chain" id="PRO_5012462536" evidence="1">
    <location>
        <begin position="24"/>
        <end position="349"/>
    </location>
</feature>
<protein>
    <submittedName>
        <fullName evidence="2">Uncharacterized protein</fullName>
    </submittedName>
</protein>
<organism evidence="2 3">
    <name type="scientific">Absidia repens</name>
    <dbReference type="NCBI Taxonomy" id="90262"/>
    <lineage>
        <taxon>Eukaryota</taxon>
        <taxon>Fungi</taxon>
        <taxon>Fungi incertae sedis</taxon>
        <taxon>Mucoromycota</taxon>
        <taxon>Mucoromycotina</taxon>
        <taxon>Mucoromycetes</taxon>
        <taxon>Mucorales</taxon>
        <taxon>Cunninghamellaceae</taxon>
        <taxon>Absidia</taxon>
    </lineage>
</organism>
<sequence>MLFIQCLTSIVGLVLFISPLVTTLPIHPALDSNGGGQVFANRRMTLQEEQHKQQSWFAPSALDDSTTSPLEDHTDDIDESDFYVDLNRFSQLLSAHIMTEHLDSAVTTLSKKLAAQIQNSVQLIIRPYDSTATEQQPWNYQNNDDDEDVDIRLLIEQLEGAVGSYIEDQLPTLWYRHPSFAALDSVSLRSFMEQTVLTHCPLVKLNGEPVTDDELIQQQQHRYISHQCLQPFARTFSTSLDDFIKQNMQSTLVEIVRDDLPHLLIRTDNHLLAILNHFNTFLLSARSQLLTDLTSLQNHQHATSWSFLSDVDTVGALLDSISDGENKADSLIHSMHQYSVLAKVSIAGV</sequence>